<sequence>MVTQHSQNKPLSYKEEKQTHQLVKKWNGTRLMTKGQRLVLQTLTMKESMNVTPSTKAEEQISQVNRDTIITLGRHDSWSLSNLWSGVISFLYEAACGCFSIREILLEKQCFWTTPSKLCRKNFREMRSWLSSTQEIIAHPKFPVGKIFSCHNLE</sequence>
<accession>A0AAE1AKJ2</accession>
<gene>
    <name evidence="1" type="ORF">RRG08_029248</name>
</gene>
<proteinExistence type="predicted"/>
<comment type="caution">
    <text evidence="1">The sequence shown here is derived from an EMBL/GenBank/DDBJ whole genome shotgun (WGS) entry which is preliminary data.</text>
</comment>
<evidence type="ECO:0000313" key="2">
    <source>
        <dbReference type="Proteomes" id="UP001283361"/>
    </source>
</evidence>
<dbReference type="EMBL" id="JAWDGP010001738">
    <property type="protein sequence ID" value="KAK3788801.1"/>
    <property type="molecule type" value="Genomic_DNA"/>
</dbReference>
<name>A0AAE1AKJ2_9GAST</name>
<reference evidence="1" key="1">
    <citation type="journal article" date="2023" name="G3 (Bethesda)">
        <title>A reference genome for the long-term kleptoplast-retaining sea slug Elysia crispata morphotype clarki.</title>
        <authorList>
            <person name="Eastman K.E."/>
            <person name="Pendleton A.L."/>
            <person name="Shaikh M.A."/>
            <person name="Suttiyut T."/>
            <person name="Ogas R."/>
            <person name="Tomko P."/>
            <person name="Gavelis G."/>
            <person name="Widhalm J.R."/>
            <person name="Wisecaver J.H."/>
        </authorList>
    </citation>
    <scope>NUCLEOTIDE SEQUENCE</scope>
    <source>
        <strain evidence="1">ECLA1</strain>
    </source>
</reference>
<keyword evidence="2" id="KW-1185">Reference proteome</keyword>
<dbReference type="AlphaFoldDB" id="A0AAE1AKJ2"/>
<protein>
    <submittedName>
        <fullName evidence="1">Uncharacterized protein</fullName>
    </submittedName>
</protein>
<dbReference type="Proteomes" id="UP001283361">
    <property type="component" value="Unassembled WGS sequence"/>
</dbReference>
<evidence type="ECO:0000313" key="1">
    <source>
        <dbReference type="EMBL" id="KAK3788801.1"/>
    </source>
</evidence>
<organism evidence="1 2">
    <name type="scientific">Elysia crispata</name>
    <name type="common">lettuce slug</name>
    <dbReference type="NCBI Taxonomy" id="231223"/>
    <lineage>
        <taxon>Eukaryota</taxon>
        <taxon>Metazoa</taxon>
        <taxon>Spiralia</taxon>
        <taxon>Lophotrochozoa</taxon>
        <taxon>Mollusca</taxon>
        <taxon>Gastropoda</taxon>
        <taxon>Heterobranchia</taxon>
        <taxon>Euthyneura</taxon>
        <taxon>Panpulmonata</taxon>
        <taxon>Sacoglossa</taxon>
        <taxon>Placobranchoidea</taxon>
        <taxon>Plakobranchidae</taxon>
        <taxon>Elysia</taxon>
    </lineage>
</organism>